<dbReference type="NCBIfam" id="TIGR04145">
    <property type="entry name" value="Firmicu_CTERM"/>
    <property type="match status" value="1"/>
</dbReference>
<name>A0A2P4R756_9LACO</name>
<proteinExistence type="predicted"/>
<evidence type="ECO:0000313" key="2">
    <source>
        <dbReference type="EMBL" id="POH37088.1"/>
    </source>
</evidence>
<keyword evidence="1" id="KW-0472">Membrane</keyword>
<dbReference type="EMBL" id="PPWZ01000028">
    <property type="protein sequence ID" value="POH37088.1"/>
    <property type="molecule type" value="Genomic_DNA"/>
</dbReference>
<keyword evidence="1" id="KW-0812">Transmembrane</keyword>
<dbReference type="InterPro" id="IPR026409">
    <property type="entry name" value="Firmicu_CTERM"/>
</dbReference>
<keyword evidence="1" id="KW-1133">Transmembrane helix</keyword>
<gene>
    <name evidence="2" type="ORF">C2R26_04765</name>
</gene>
<sequence>MGDEDNVYFFLDMSPEHGYGYKTIQPSGYELTVGDKTFSLTVQNPYNLQVNHPRKVGLWVYEHDGIGNVNKEVDNVACLNRVPIKVDSGVGLGYTEKMEFKLPLSELGIKGTASQNITMTNHNLGDQTLHTTGGSTGPILLAVSGFAIALLAVIKVPKLSELRKSLHE</sequence>
<organism evidence="2">
    <name type="scientific">Companilactobacillus formosensis</name>
    <dbReference type="NCBI Taxonomy" id="1617889"/>
    <lineage>
        <taxon>Bacteria</taxon>
        <taxon>Bacillati</taxon>
        <taxon>Bacillota</taxon>
        <taxon>Bacilli</taxon>
        <taxon>Lactobacillales</taxon>
        <taxon>Lactobacillaceae</taxon>
        <taxon>Companilactobacillus</taxon>
    </lineage>
</organism>
<comment type="caution">
    <text evidence="2">The sequence shown here is derived from an EMBL/GenBank/DDBJ whole genome shotgun (WGS) entry which is preliminary data.</text>
</comment>
<feature type="transmembrane region" description="Helical" evidence="1">
    <location>
        <begin position="137"/>
        <end position="154"/>
    </location>
</feature>
<dbReference type="AlphaFoldDB" id="A0A2P4R756"/>
<accession>A0A2P4R756</accession>
<protein>
    <submittedName>
        <fullName evidence="2">Firmicu-CTERM sorting domain-containing protein</fullName>
    </submittedName>
</protein>
<evidence type="ECO:0000256" key="1">
    <source>
        <dbReference type="SAM" id="Phobius"/>
    </source>
</evidence>
<reference evidence="2" key="1">
    <citation type="submission" date="2018-01" db="EMBL/GenBank/DDBJ databases">
        <title>Genome sequnecing of Lactobacillus formosensis KACC 18721.</title>
        <authorList>
            <person name="Kim S.-J."/>
            <person name="Heo J."/>
        </authorList>
    </citation>
    <scope>NUCLEOTIDE SEQUENCE</scope>
    <source>
        <strain evidence="2">KACC 18721</strain>
    </source>
</reference>